<dbReference type="GO" id="GO:0047134">
    <property type="term" value="F:protein-disulfide reductase [NAD(P)H] activity"/>
    <property type="evidence" value="ECO:0007669"/>
    <property type="project" value="UniProtKB-EC"/>
</dbReference>
<organism evidence="2 3">
    <name type="scientific">Anaerostipes rhamnosivorans</name>
    <dbReference type="NCBI Taxonomy" id="1229621"/>
    <lineage>
        <taxon>Bacteria</taxon>
        <taxon>Bacillati</taxon>
        <taxon>Bacillota</taxon>
        <taxon>Clostridia</taxon>
        <taxon>Lachnospirales</taxon>
        <taxon>Lachnospiraceae</taxon>
        <taxon>Anaerostipes</taxon>
    </lineage>
</organism>
<name>A0A4P8IA62_9FIRM</name>
<keyword evidence="3" id="KW-1185">Reference proteome</keyword>
<dbReference type="AlphaFoldDB" id="A0A4P8IA62"/>
<proteinExistence type="predicted"/>
<dbReference type="Proteomes" id="UP000298653">
    <property type="component" value="Chromosome"/>
</dbReference>
<accession>A0A4P8IA62</accession>
<feature type="transmembrane region" description="Helical" evidence="1">
    <location>
        <begin position="96"/>
        <end position="119"/>
    </location>
</feature>
<evidence type="ECO:0000313" key="2">
    <source>
        <dbReference type="EMBL" id="QCP34482.1"/>
    </source>
</evidence>
<feature type="transmembrane region" description="Helical" evidence="1">
    <location>
        <begin position="152"/>
        <end position="176"/>
    </location>
</feature>
<evidence type="ECO:0000313" key="3">
    <source>
        <dbReference type="Proteomes" id="UP000298653"/>
    </source>
</evidence>
<gene>
    <name evidence="2" type="ORF">AR1Y2_1028</name>
</gene>
<dbReference type="OrthoDB" id="9804829at2"/>
<reference evidence="2 3" key="1">
    <citation type="submission" date="2019-05" db="EMBL/GenBank/DDBJ databases">
        <title>Complete genome sequencing of Anaerostipes rhamnosivorans.</title>
        <authorList>
            <person name="Bui T.P.N."/>
            <person name="de Vos W.M."/>
        </authorList>
    </citation>
    <scope>NUCLEOTIDE SEQUENCE [LARGE SCALE GENOMIC DNA]</scope>
    <source>
        <strain evidence="2 3">1y2</strain>
    </source>
</reference>
<dbReference type="RefSeq" id="WP_137328014.1">
    <property type="nucleotide sequence ID" value="NZ_CP040058.1"/>
</dbReference>
<sequence>MSKGEFLQSLERLLKSLSKSEREKSLSYYSEIIDDYMEDGYSEEDAVEQVGNPGVIAQEILEEQEGKEGRQLSGGMKGLIAVLLVLGFPLWGSLMLAGVCLLLAAALMVVSVYIVIWCIPVCTGAFSVSGLVLSVVSMGGAAIIVFQNPAAGVIQLGVGMVSAGIFVLFGLLTWILGKIFVGVTARFSRWLAGIIIRKRGEKA</sequence>
<dbReference type="Pfam" id="PF22564">
    <property type="entry name" value="HAAS"/>
    <property type="match status" value="1"/>
</dbReference>
<dbReference type="EC" id="1.8.1.8" evidence="2"/>
<dbReference type="EMBL" id="CP040058">
    <property type="protein sequence ID" value="QCP34482.1"/>
    <property type="molecule type" value="Genomic_DNA"/>
</dbReference>
<keyword evidence="1" id="KW-0812">Transmembrane</keyword>
<keyword evidence="1" id="KW-1133">Transmembrane helix</keyword>
<keyword evidence="2" id="KW-0560">Oxidoreductase</keyword>
<dbReference type="KEGG" id="arf:AR1Y2_1028"/>
<keyword evidence="1" id="KW-0472">Membrane</keyword>
<evidence type="ECO:0000256" key="1">
    <source>
        <dbReference type="SAM" id="Phobius"/>
    </source>
</evidence>
<protein>
    <submittedName>
        <fullName evidence="2">Cytochrome c-type biogenesis protein DsbD, protein-disulfide reductase</fullName>
        <ecNumber evidence="2">1.8.1.8</ecNumber>
    </submittedName>
</protein>
<feature type="transmembrane region" description="Helical" evidence="1">
    <location>
        <begin position="126"/>
        <end position="146"/>
    </location>
</feature>